<dbReference type="Pfam" id="PF03402">
    <property type="entry name" value="V1R"/>
    <property type="match status" value="1"/>
</dbReference>
<keyword evidence="5 12" id="KW-0812">Transmembrane</keyword>
<protein>
    <recommendedName>
        <fullName evidence="12">Vomeronasal type-1 receptor</fullName>
    </recommendedName>
</protein>
<dbReference type="CDD" id="cd13949">
    <property type="entry name" value="7tm_V1R_pheromone"/>
    <property type="match status" value="1"/>
</dbReference>
<evidence type="ECO:0000256" key="3">
    <source>
        <dbReference type="ARBA" id="ARBA00022475"/>
    </source>
</evidence>
<dbReference type="GO" id="GO:0005886">
    <property type="term" value="C:plasma membrane"/>
    <property type="evidence" value="ECO:0007669"/>
    <property type="project" value="UniProtKB-SubCell"/>
</dbReference>
<evidence type="ECO:0000313" key="14">
    <source>
        <dbReference type="Ensembl" id="ENSMMMP00000013256.1"/>
    </source>
</evidence>
<comment type="similarity">
    <text evidence="2 12">Belongs to the G-protein coupled receptor 1 family.</text>
</comment>
<accession>A0A8C5ZF88</accession>
<dbReference type="FunFam" id="1.20.1070.10:FF:000051">
    <property type="entry name" value="Vomeronasal type-1 receptor"/>
    <property type="match status" value="1"/>
</dbReference>
<feature type="transmembrane region" description="Helical" evidence="12">
    <location>
        <begin position="195"/>
        <end position="213"/>
    </location>
</feature>
<feature type="transmembrane region" description="Helical" evidence="12">
    <location>
        <begin position="240"/>
        <end position="258"/>
    </location>
</feature>
<reference evidence="14" key="1">
    <citation type="submission" date="2025-08" db="UniProtKB">
        <authorList>
            <consortium name="Ensembl"/>
        </authorList>
    </citation>
    <scope>IDENTIFICATION</scope>
</reference>
<sequence length="308" mass="34533">MTQSSGLYRIPALRDAFLSEIGIGILANTALLVFHVFWFLLGHRPKPTDLPIALLALTHLLLLTVTGFIATGVFISLRRFWDGVTCKAVISLHRLMRGFSICTSCLLSVLQAITLSPRGSPLAKFKPRSPHDSLRPLLFLCVLYMSVSSHLLVSIVATPNWTSGDLMDATHSCSVWPISYWIRQMVSTLSTFREVFLMGLLALSSGYMVALLCRHKRQCQRLHSTSLSPRASPELRATRTILLLMGLFMLMSILDYIISSSRIIWNNDQILYCIQIFVAHTYATVSPLVFIGTEKRIINFFKSLWGGL</sequence>
<feature type="transmembrane region" description="Helical" evidence="12">
    <location>
        <begin position="21"/>
        <end position="41"/>
    </location>
</feature>
<dbReference type="PROSITE" id="PS50262">
    <property type="entry name" value="G_PROTEIN_RECEP_F1_2"/>
    <property type="match status" value="1"/>
</dbReference>
<evidence type="ECO:0000256" key="5">
    <source>
        <dbReference type="ARBA" id="ARBA00022692"/>
    </source>
</evidence>
<feature type="transmembrane region" description="Helical" evidence="12">
    <location>
        <begin position="53"/>
        <end position="75"/>
    </location>
</feature>
<dbReference type="PRINTS" id="PR01534">
    <property type="entry name" value="VOMERONASL1R"/>
</dbReference>
<dbReference type="GO" id="GO:0019236">
    <property type="term" value="P:response to pheromone"/>
    <property type="evidence" value="ECO:0007669"/>
    <property type="project" value="UniProtKB-KW"/>
</dbReference>
<evidence type="ECO:0000256" key="9">
    <source>
        <dbReference type="ARBA" id="ARBA00023157"/>
    </source>
</evidence>
<evidence type="ECO:0000256" key="4">
    <source>
        <dbReference type="ARBA" id="ARBA00022507"/>
    </source>
</evidence>
<keyword evidence="7 12" id="KW-0297">G-protein coupled receptor</keyword>
<evidence type="ECO:0000256" key="6">
    <source>
        <dbReference type="ARBA" id="ARBA00022989"/>
    </source>
</evidence>
<evidence type="ECO:0000313" key="15">
    <source>
        <dbReference type="Proteomes" id="UP000694407"/>
    </source>
</evidence>
<dbReference type="AlphaFoldDB" id="A0A8C5ZF88"/>
<keyword evidence="3 12" id="KW-1003">Cell membrane</keyword>
<keyword evidence="11 12" id="KW-0807">Transducer</keyword>
<evidence type="ECO:0000259" key="13">
    <source>
        <dbReference type="PROSITE" id="PS50262"/>
    </source>
</evidence>
<evidence type="ECO:0000256" key="7">
    <source>
        <dbReference type="ARBA" id="ARBA00023040"/>
    </source>
</evidence>
<dbReference type="GeneTree" id="ENSGT01030000234553"/>
<evidence type="ECO:0000256" key="12">
    <source>
        <dbReference type="RuleBase" id="RU364061"/>
    </source>
</evidence>
<feature type="transmembrane region" description="Helical" evidence="12">
    <location>
        <begin position="137"/>
        <end position="157"/>
    </location>
</feature>
<dbReference type="SUPFAM" id="SSF81321">
    <property type="entry name" value="Family A G protein-coupled receptor-like"/>
    <property type="match status" value="1"/>
</dbReference>
<evidence type="ECO:0000256" key="11">
    <source>
        <dbReference type="ARBA" id="ARBA00023224"/>
    </source>
</evidence>
<keyword evidence="8 12" id="KW-0472">Membrane</keyword>
<evidence type="ECO:0000256" key="2">
    <source>
        <dbReference type="ARBA" id="ARBA00010663"/>
    </source>
</evidence>
<dbReference type="Ensembl" id="ENSMMMT00000015144.1">
    <property type="protein sequence ID" value="ENSMMMP00000013256.1"/>
    <property type="gene ID" value="ENSMMMG00000011834.1"/>
</dbReference>
<keyword evidence="15" id="KW-1185">Reference proteome</keyword>
<keyword evidence="10 12" id="KW-0675">Receptor</keyword>
<dbReference type="PANTHER" id="PTHR24062">
    <property type="entry name" value="VOMERONASAL TYPE-1 RECEPTOR"/>
    <property type="match status" value="1"/>
</dbReference>
<proteinExistence type="inferred from homology"/>
<evidence type="ECO:0000256" key="10">
    <source>
        <dbReference type="ARBA" id="ARBA00023170"/>
    </source>
</evidence>
<keyword evidence="6 12" id="KW-1133">Transmembrane helix</keyword>
<name>A0A8C5ZF88_MARMA</name>
<evidence type="ECO:0000256" key="1">
    <source>
        <dbReference type="ARBA" id="ARBA00004651"/>
    </source>
</evidence>
<reference evidence="14" key="2">
    <citation type="submission" date="2025-09" db="UniProtKB">
        <authorList>
            <consortium name="Ensembl"/>
        </authorList>
    </citation>
    <scope>IDENTIFICATION</scope>
</reference>
<dbReference type="InterPro" id="IPR017452">
    <property type="entry name" value="GPCR_Rhodpsn_7TM"/>
</dbReference>
<keyword evidence="4 12" id="KW-0589">Pheromone response</keyword>
<feature type="transmembrane region" description="Helical" evidence="12">
    <location>
        <begin position="270"/>
        <end position="292"/>
    </location>
</feature>
<dbReference type="GO" id="GO:0016503">
    <property type="term" value="F:pheromone receptor activity"/>
    <property type="evidence" value="ECO:0007669"/>
    <property type="project" value="InterPro"/>
</dbReference>
<dbReference type="InterPro" id="IPR004072">
    <property type="entry name" value="Vmron_rcpt_1"/>
</dbReference>
<dbReference type="GO" id="GO:0007606">
    <property type="term" value="P:sensory perception of chemical stimulus"/>
    <property type="evidence" value="ECO:0007669"/>
    <property type="project" value="UniProtKB-ARBA"/>
</dbReference>
<comment type="subcellular location">
    <subcellularLocation>
        <location evidence="1 12">Cell membrane</location>
        <topology evidence="1 12">Multi-pass membrane protein</topology>
    </subcellularLocation>
</comment>
<evidence type="ECO:0000256" key="8">
    <source>
        <dbReference type="ARBA" id="ARBA00023136"/>
    </source>
</evidence>
<dbReference type="Gene3D" id="1.20.1070.10">
    <property type="entry name" value="Rhodopsin 7-helix transmembrane proteins"/>
    <property type="match status" value="1"/>
</dbReference>
<organism evidence="14 15">
    <name type="scientific">Marmota marmota marmota</name>
    <name type="common">Alpine marmot</name>
    <dbReference type="NCBI Taxonomy" id="9994"/>
    <lineage>
        <taxon>Eukaryota</taxon>
        <taxon>Metazoa</taxon>
        <taxon>Chordata</taxon>
        <taxon>Craniata</taxon>
        <taxon>Vertebrata</taxon>
        <taxon>Euteleostomi</taxon>
        <taxon>Mammalia</taxon>
        <taxon>Eutheria</taxon>
        <taxon>Euarchontoglires</taxon>
        <taxon>Glires</taxon>
        <taxon>Rodentia</taxon>
        <taxon>Sciuromorpha</taxon>
        <taxon>Sciuridae</taxon>
        <taxon>Xerinae</taxon>
        <taxon>Marmotini</taxon>
        <taxon>Marmota</taxon>
    </lineage>
</organism>
<keyword evidence="9" id="KW-1015">Disulfide bond</keyword>
<dbReference type="Proteomes" id="UP000694407">
    <property type="component" value="Unplaced"/>
</dbReference>
<feature type="domain" description="G-protein coupled receptors family 1 profile" evidence="13">
    <location>
        <begin position="27"/>
        <end position="290"/>
    </location>
</feature>